<keyword evidence="2" id="KW-0808">Transferase</keyword>
<keyword evidence="1" id="KW-0732">Signal</keyword>
<accession>A0A061SVT7</accession>
<name>A0A061SVT7_9RHOB</name>
<dbReference type="AlphaFoldDB" id="A0A061SVT7"/>
<gene>
    <name evidence="2" type="ORF">PM02_07170</name>
</gene>
<evidence type="ECO:0000313" key="2">
    <source>
        <dbReference type="EMBL" id="KAJ03595.1"/>
    </source>
</evidence>
<dbReference type="STRING" id="83219.PM02_07170"/>
<organism evidence="2 3">
    <name type="scientific">Sulfitobacter mediterraneus</name>
    <dbReference type="NCBI Taxonomy" id="83219"/>
    <lineage>
        <taxon>Bacteria</taxon>
        <taxon>Pseudomonadati</taxon>
        <taxon>Pseudomonadota</taxon>
        <taxon>Alphaproteobacteria</taxon>
        <taxon>Rhodobacterales</taxon>
        <taxon>Roseobacteraceae</taxon>
        <taxon>Sulfitobacter</taxon>
    </lineage>
</organism>
<evidence type="ECO:0000256" key="1">
    <source>
        <dbReference type="SAM" id="SignalP"/>
    </source>
</evidence>
<dbReference type="Pfam" id="PF06226">
    <property type="entry name" value="DUF1007"/>
    <property type="match status" value="1"/>
</dbReference>
<dbReference type="RefSeq" id="WP_037906749.1">
    <property type="nucleotide sequence ID" value="NZ_JEMU01000005.1"/>
</dbReference>
<comment type="caution">
    <text evidence="2">The sequence shown here is derived from an EMBL/GenBank/DDBJ whole genome shotgun (WGS) entry which is preliminary data.</text>
</comment>
<dbReference type="eggNOG" id="COG3683">
    <property type="taxonomic scope" value="Bacteria"/>
</dbReference>
<feature type="signal peptide" evidence="1">
    <location>
        <begin position="1"/>
        <end position="19"/>
    </location>
</feature>
<feature type="chain" id="PRO_5001606812" evidence="1">
    <location>
        <begin position="20"/>
        <end position="216"/>
    </location>
</feature>
<reference evidence="2 3" key="1">
    <citation type="journal article" date="2014" name="Genome Announc.">
        <title>Draft Genome Sequences of Two Isolates of the Roseobacter Group, Sulfitobacter sp. Strains 3SOLIMAR09 and 1FIGIMAR09, from Harbors of Mallorca Island (Mediterranean Sea).</title>
        <authorList>
            <person name="Mas-Llado M."/>
            <person name="Pina-Villalonga J.M."/>
            <person name="Brunet-Galmes I."/>
            <person name="Nogales B."/>
            <person name="Bosch R."/>
        </authorList>
    </citation>
    <scope>NUCLEOTIDE SEQUENCE [LARGE SCALE GENOMIC DNA]</scope>
    <source>
        <strain evidence="2 3">1FIGIMAR09</strain>
    </source>
</reference>
<proteinExistence type="predicted"/>
<dbReference type="GO" id="GO:0016301">
    <property type="term" value="F:kinase activity"/>
    <property type="evidence" value="ECO:0007669"/>
    <property type="project" value="UniProtKB-KW"/>
</dbReference>
<dbReference type="InterPro" id="IPR010412">
    <property type="entry name" value="DUF1007"/>
</dbReference>
<sequence>MKRILPLLLTLVMAQPLGAHPHVFIDTGLTLAFGPEGRLQRVKVIWIYDAFYSLLITQDMDLDQDGDGLLNPDEKAQLTGFDMQWVEGFNGDLVITQEGQELALSGPQDVTATFVEGQIVTTHWRDVTQDTAGSGTYEVTPYDASYYTAYEVTLPVEILGADQCRSRIAMPDITADLDALRQELFALDRQAQPEDAGLPNIGAKFADKVVVTCASS</sequence>
<keyword evidence="3" id="KW-1185">Reference proteome</keyword>
<protein>
    <submittedName>
        <fullName evidence="2">Polyphosphate kinase</fullName>
    </submittedName>
</protein>
<dbReference type="Proteomes" id="UP000027337">
    <property type="component" value="Unassembled WGS sequence"/>
</dbReference>
<keyword evidence="2" id="KW-0418">Kinase</keyword>
<dbReference type="EMBL" id="JEMU01000005">
    <property type="protein sequence ID" value="KAJ03595.1"/>
    <property type="molecule type" value="Genomic_DNA"/>
</dbReference>
<evidence type="ECO:0000313" key="3">
    <source>
        <dbReference type="Proteomes" id="UP000027337"/>
    </source>
</evidence>